<feature type="region of interest" description="Disordered" evidence="2">
    <location>
        <begin position="407"/>
        <end position="431"/>
    </location>
</feature>
<dbReference type="OrthoDB" id="4089586at2759"/>
<evidence type="ECO:0000256" key="1">
    <source>
        <dbReference type="SAM" id="Coils"/>
    </source>
</evidence>
<feature type="compositionally biased region" description="Polar residues" evidence="2">
    <location>
        <begin position="301"/>
        <end position="327"/>
    </location>
</feature>
<feature type="compositionally biased region" description="Low complexity" evidence="2">
    <location>
        <begin position="252"/>
        <end position="268"/>
    </location>
</feature>
<dbReference type="GeneID" id="2903090"/>
<dbReference type="Proteomes" id="UP000000599">
    <property type="component" value="Chromosome F"/>
</dbReference>
<dbReference type="InParanoid" id="Q6BKJ5"/>
<evidence type="ECO:0000313" key="4">
    <source>
        <dbReference type="Proteomes" id="UP000000599"/>
    </source>
</evidence>
<keyword evidence="4" id="KW-1185">Reference proteome</keyword>
<proteinExistence type="predicted"/>
<feature type="compositionally biased region" description="Polar residues" evidence="2">
    <location>
        <begin position="212"/>
        <end position="223"/>
    </location>
</feature>
<dbReference type="EMBL" id="CR382138">
    <property type="protein sequence ID" value="CAG89674.2"/>
    <property type="molecule type" value="Genomic_DNA"/>
</dbReference>
<dbReference type="RefSeq" id="XP_461276.2">
    <property type="nucleotide sequence ID" value="XM_461276.1"/>
</dbReference>
<reference evidence="3 4" key="1">
    <citation type="journal article" date="2004" name="Nature">
        <title>Genome evolution in yeasts.</title>
        <authorList>
            <consortium name="Genolevures"/>
            <person name="Dujon B."/>
            <person name="Sherman D."/>
            <person name="Fischer G."/>
            <person name="Durrens P."/>
            <person name="Casaregola S."/>
            <person name="Lafontaine I."/>
            <person name="de Montigny J."/>
            <person name="Marck C."/>
            <person name="Neuveglise C."/>
            <person name="Talla E."/>
            <person name="Goffard N."/>
            <person name="Frangeul L."/>
            <person name="Aigle M."/>
            <person name="Anthouard V."/>
            <person name="Babour A."/>
            <person name="Barbe V."/>
            <person name="Barnay S."/>
            <person name="Blanchin S."/>
            <person name="Beckerich J.M."/>
            <person name="Beyne E."/>
            <person name="Bleykasten C."/>
            <person name="Boisrame A."/>
            <person name="Boyer J."/>
            <person name="Cattolico L."/>
            <person name="Confanioleri F."/>
            <person name="de Daruvar A."/>
            <person name="Despons L."/>
            <person name="Fabre E."/>
            <person name="Fairhead C."/>
            <person name="Ferry-Dumazet H."/>
            <person name="Groppi A."/>
            <person name="Hantraye F."/>
            <person name="Hennequin C."/>
            <person name="Jauniaux N."/>
            <person name="Joyet P."/>
            <person name="Kachouri R."/>
            <person name="Kerrest A."/>
            <person name="Koszul R."/>
            <person name="Lemaire M."/>
            <person name="Lesur I."/>
            <person name="Ma L."/>
            <person name="Muller H."/>
            <person name="Nicaud J.M."/>
            <person name="Nikolski M."/>
            <person name="Oztas S."/>
            <person name="Ozier-Kalogeropoulos O."/>
            <person name="Pellenz S."/>
            <person name="Potier S."/>
            <person name="Richard G.F."/>
            <person name="Straub M.L."/>
            <person name="Suleau A."/>
            <person name="Swennene D."/>
            <person name="Tekaia F."/>
            <person name="Wesolowski-Louvel M."/>
            <person name="Westhof E."/>
            <person name="Wirth B."/>
            <person name="Zeniou-Meyer M."/>
            <person name="Zivanovic I."/>
            <person name="Bolotin-Fukuhara M."/>
            <person name="Thierry A."/>
            <person name="Bouchier C."/>
            <person name="Caudron B."/>
            <person name="Scarpelli C."/>
            <person name="Gaillardin C."/>
            <person name="Weissenbach J."/>
            <person name="Wincker P."/>
            <person name="Souciet J.L."/>
        </authorList>
    </citation>
    <scope>NUCLEOTIDE SEQUENCE [LARGE SCALE GENOMIC DNA]</scope>
    <source>
        <strain evidence="4">ATCC 36239 / CBS 767 / BCRC 21394 / JCM 1990 / NBRC 0083 / IGC 2968</strain>
    </source>
</reference>
<evidence type="ECO:0000256" key="2">
    <source>
        <dbReference type="SAM" id="MobiDB-lite"/>
    </source>
</evidence>
<sequence>MASSLQDHLLVQREIQQLENDDEQRKNLIKLSILKMFHLSKSINKGTSHTVDNSTSASTSRIEELTKKNHDYELTINKLKQSHTTKEKLQESKVESLREEIGKLKQQLKDQPRNNLHVPTLSQFQSNLETGGISRPSSAFSTSPYVNKIMFNQGNGGLAKNYLSPTLNSINKSVFVPDFKSSILSPIQHKRKVLFPTKAKREYTNYNSMKKQFEQNGQLPQKENTVEPETPNKRVTRATSKKVSSPAPAPTPTRNSFNSTNRSSASPSLETTDLTPTRLPNNGKLFDDKMRSLDEVINKSFTSANTSEAENDTPDANSTTIDNTTPRPTVGRAAHMSEDETFASANSSLTKSSEKKDKKKKKLKLWKSEVSKVSISSPNDKTSKNRNKGLHLEDEDLNTLNYYQDENFLNDTNDTPKVSRKRKNDETETTSLTFKKKKKNVFKID</sequence>
<dbReference type="VEuPathDB" id="FungiDB:DEHA2F21428g"/>
<organism evidence="3 4">
    <name type="scientific">Debaryomyces hansenii (strain ATCC 36239 / CBS 767 / BCRC 21394 / JCM 1990 / NBRC 0083 / IGC 2968)</name>
    <name type="common">Yeast</name>
    <name type="synonym">Torulaspora hansenii</name>
    <dbReference type="NCBI Taxonomy" id="284592"/>
    <lineage>
        <taxon>Eukaryota</taxon>
        <taxon>Fungi</taxon>
        <taxon>Dikarya</taxon>
        <taxon>Ascomycota</taxon>
        <taxon>Saccharomycotina</taxon>
        <taxon>Pichiomycetes</taxon>
        <taxon>Debaryomycetaceae</taxon>
        <taxon>Debaryomyces</taxon>
    </lineage>
</organism>
<dbReference type="AlphaFoldDB" id="Q6BKJ5"/>
<feature type="coiled-coil region" evidence="1">
    <location>
        <begin position="62"/>
        <end position="114"/>
    </location>
</feature>
<dbReference type="OMA" id="IARHYRT"/>
<feature type="compositionally biased region" description="Polar residues" evidence="2">
    <location>
        <begin position="407"/>
        <end position="416"/>
    </location>
</feature>
<feature type="region of interest" description="Disordered" evidence="2">
    <location>
        <begin position="301"/>
        <end position="392"/>
    </location>
</feature>
<protein>
    <submittedName>
        <fullName evidence="3">DEHA2F21428p</fullName>
    </submittedName>
</protein>
<gene>
    <name evidence="3" type="ordered locus">DEHA2F21428g</name>
</gene>
<dbReference type="eggNOG" id="ENOG502RM5B">
    <property type="taxonomic scope" value="Eukaryota"/>
</dbReference>
<dbReference type="KEGG" id="dha:DEHA2F21428g"/>
<feature type="region of interest" description="Disordered" evidence="2">
    <location>
        <begin position="212"/>
        <end position="287"/>
    </location>
</feature>
<feature type="compositionally biased region" description="Polar residues" evidence="2">
    <location>
        <begin position="269"/>
        <end position="280"/>
    </location>
</feature>
<keyword evidence="1" id="KW-0175">Coiled coil</keyword>
<accession>Q6BKJ5</accession>
<name>Q6BKJ5_DEBHA</name>
<evidence type="ECO:0000313" key="3">
    <source>
        <dbReference type="EMBL" id="CAG89674.2"/>
    </source>
</evidence>
<dbReference type="HOGENOM" id="CLU_624226_0_0_1"/>